<evidence type="ECO:0000313" key="3">
    <source>
        <dbReference type="Proteomes" id="UP000694251"/>
    </source>
</evidence>
<keyword evidence="1" id="KW-0472">Membrane</keyword>
<gene>
    <name evidence="2" type="ORF">ISN44_As01g055450</name>
</gene>
<dbReference type="PANTHER" id="PTHR31170">
    <property type="entry name" value="BNAC04G53230D PROTEIN"/>
    <property type="match status" value="1"/>
</dbReference>
<proteinExistence type="predicted"/>
<name>A0A8T2HE91_ARASU</name>
<feature type="transmembrane region" description="Helical" evidence="1">
    <location>
        <begin position="422"/>
        <end position="447"/>
    </location>
</feature>
<dbReference type="OrthoDB" id="591587at2759"/>
<keyword evidence="1" id="KW-1133">Transmembrane helix</keyword>
<keyword evidence="1" id="KW-0812">Transmembrane</keyword>
<sequence length="454" mass="52530">MEVHIDLDEKVQEPCIYRVPNRMRVVKPEAYTPKVVVIGPLHRSLKSTAKDGAETSSNPWHLKKDYIKMEVTKKTYFESFTKRVGEDTIEEMRKTIQTDEKNIRNCYEESTEWIPSELFVDLILQDSIFIMELIIRLSGFDRIHSDDRNFDSSMVMDDLLLLENQLPYFIFDSLFSSSMTKYVDSHTLDSFILRFFCLKLEEKKNFRHLTDMYRCVYKESLDYIPPLGYSMNRIKWSITELRNAENLSNAGVNFKSYENLDLPKQDGKLGIWITSDSELTKLPVKKRERVEGVSLHVEFKKGCLSMPCFWANDRADMILRNVIAFEQCHNTITIPFTSHYIEFLNALIVSDKDVELLIEKGVVVNDMGRPSLVVDMVNKLKVGAYGGSTSQYYDIAMDLKAHYKSRRKRCWATLSKVYFSDLWTGTATLAAVLLLLLTLVGTVASVIQAYESFK</sequence>
<evidence type="ECO:0000313" key="2">
    <source>
        <dbReference type="EMBL" id="KAG7658579.1"/>
    </source>
</evidence>
<accession>A0A8T2HE91</accession>
<dbReference type="Pfam" id="PF03140">
    <property type="entry name" value="DUF247"/>
    <property type="match status" value="1"/>
</dbReference>
<dbReference type="InterPro" id="IPR004158">
    <property type="entry name" value="DUF247_pln"/>
</dbReference>
<comment type="caution">
    <text evidence="2">The sequence shown here is derived from an EMBL/GenBank/DDBJ whole genome shotgun (WGS) entry which is preliminary data.</text>
</comment>
<protein>
    <submittedName>
        <fullName evidence="2">Uncharacterized protein</fullName>
    </submittedName>
</protein>
<keyword evidence="3" id="KW-1185">Reference proteome</keyword>
<dbReference type="AlphaFoldDB" id="A0A8T2HE91"/>
<dbReference type="PANTHER" id="PTHR31170:SF9">
    <property type="entry name" value="PROTEIN, PUTATIVE (DUF247)-RELATED"/>
    <property type="match status" value="1"/>
</dbReference>
<dbReference type="EMBL" id="JAEFBJ010000001">
    <property type="protein sequence ID" value="KAG7658579.1"/>
    <property type="molecule type" value="Genomic_DNA"/>
</dbReference>
<evidence type="ECO:0000256" key="1">
    <source>
        <dbReference type="SAM" id="Phobius"/>
    </source>
</evidence>
<dbReference type="Proteomes" id="UP000694251">
    <property type="component" value="Chromosome 1"/>
</dbReference>
<organism evidence="2 3">
    <name type="scientific">Arabidopsis suecica</name>
    <name type="common">Swedish thale-cress</name>
    <name type="synonym">Cardaminopsis suecica</name>
    <dbReference type="NCBI Taxonomy" id="45249"/>
    <lineage>
        <taxon>Eukaryota</taxon>
        <taxon>Viridiplantae</taxon>
        <taxon>Streptophyta</taxon>
        <taxon>Embryophyta</taxon>
        <taxon>Tracheophyta</taxon>
        <taxon>Spermatophyta</taxon>
        <taxon>Magnoliopsida</taxon>
        <taxon>eudicotyledons</taxon>
        <taxon>Gunneridae</taxon>
        <taxon>Pentapetalae</taxon>
        <taxon>rosids</taxon>
        <taxon>malvids</taxon>
        <taxon>Brassicales</taxon>
        <taxon>Brassicaceae</taxon>
        <taxon>Camelineae</taxon>
        <taxon>Arabidopsis</taxon>
    </lineage>
</organism>
<reference evidence="2 3" key="1">
    <citation type="submission" date="2020-12" db="EMBL/GenBank/DDBJ databases">
        <title>Concerted genomic and epigenomic changes stabilize Arabidopsis allopolyploids.</title>
        <authorList>
            <person name="Chen Z."/>
        </authorList>
    </citation>
    <scope>NUCLEOTIDE SEQUENCE [LARGE SCALE GENOMIC DNA]</scope>
    <source>
        <strain evidence="2">As9502</strain>
        <tissue evidence="2">Leaf</tissue>
    </source>
</reference>